<gene>
    <name evidence="2" type="ORF">GRI44_02735</name>
</gene>
<proteinExistence type="inferred from homology"/>
<dbReference type="PANTHER" id="PTHR42964">
    <property type="entry name" value="ENOYL-COA HYDRATASE"/>
    <property type="match status" value="1"/>
</dbReference>
<reference evidence="2 3" key="1">
    <citation type="submission" date="2019-12" db="EMBL/GenBank/DDBJ databases">
        <title>Genomic-based taxomic classification of the family Erythrobacteraceae.</title>
        <authorList>
            <person name="Xu L."/>
        </authorList>
    </citation>
    <scope>NUCLEOTIDE SEQUENCE [LARGE SCALE GENOMIC DNA]</scope>
    <source>
        <strain evidence="2 3">KCTC 52259</strain>
    </source>
</reference>
<dbReference type="OrthoDB" id="5730382at2"/>
<dbReference type="EMBL" id="WTYU01000001">
    <property type="protein sequence ID" value="MXP13670.1"/>
    <property type="molecule type" value="Genomic_DNA"/>
</dbReference>
<dbReference type="AlphaFoldDB" id="A0A6L7GDK0"/>
<dbReference type="CDD" id="cd06558">
    <property type="entry name" value="crotonase-like"/>
    <property type="match status" value="1"/>
</dbReference>
<evidence type="ECO:0000313" key="3">
    <source>
        <dbReference type="Proteomes" id="UP000473531"/>
    </source>
</evidence>
<dbReference type="GO" id="GO:0016853">
    <property type="term" value="F:isomerase activity"/>
    <property type="evidence" value="ECO:0007669"/>
    <property type="project" value="UniProtKB-KW"/>
</dbReference>
<sequence>MTLRLEKDGTIARLLIDRPDKRNAFDLAMWESMPRLLADVVSDRGIRLLEVRSATGGTFSAGADIKEMVANSDDRHWREINQAEINRAQHALARVAVPTVAFIEGDCIGMGCGLALACDIRVATEKARFGITPAKLGLVYPLHDTKLLMDLVGPGMAKTMLFTGAMIDAARALDCGLVELIADSPAQISDAILEASPHSIHETKRFIRAILDGQTEDDSYSLGVFAAAFSLPDFREGAAAFVEKRKPQFGK</sequence>
<comment type="caution">
    <text evidence="2">The sequence shown here is derived from an EMBL/GenBank/DDBJ whole genome shotgun (WGS) entry which is preliminary data.</text>
</comment>
<dbReference type="InterPro" id="IPR014748">
    <property type="entry name" value="Enoyl-CoA_hydra_C"/>
</dbReference>
<dbReference type="InterPro" id="IPR029045">
    <property type="entry name" value="ClpP/crotonase-like_dom_sf"/>
</dbReference>
<dbReference type="InterPro" id="IPR001753">
    <property type="entry name" value="Enoyl-CoA_hydra/iso"/>
</dbReference>
<comment type="similarity">
    <text evidence="1">Belongs to the enoyl-CoA hydratase/isomerase family.</text>
</comment>
<dbReference type="SUPFAM" id="SSF52096">
    <property type="entry name" value="ClpP/crotonase"/>
    <property type="match status" value="1"/>
</dbReference>
<name>A0A6L7GDK0_9SPHN</name>
<keyword evidence="2" id="KW-0413">Isomerase</keyword>
<dbReference type="RefSeq" id="WP_160599923.1">
    <property type="nucleotide sequence ID" value="NZ_WTYU01000001.1"/>
</dbReference>
<dbReference type="Gene3D" id="1.10.12.10">
    <property type="entry name" value="Lyase 2-enoyl-coa Hydratase, Chain A, domain 2"/>
    <property type="match status" value="1"/>
</dbReference>
<evidence type="ECO:0000313" key="2">
    <source>
        <dbReference type="EMBL" id="MXP13670.1"/>
    </source>
</evidence>
<accession>A0A6L7GDK0</accession>
<keyword evidence="3" id="KW-1185">Reference proteome</keyword>
<dbReference type="Pfam" id="PF00378">
    <property type="entry name" value="ECH_1"/>
    <property type="match status" value="1"/>
</dbReference>
<dbReference type="InterPro" id="IPR051683">
    <property type="entry name" value="Enoyl-CoA_Hydratase/Isomerase"/>
</dbReference>
<dbReference type="Proteomes" id="UP000473531">
    <property type="component" value="Unassembled WGS sequence"/>
</dbReference>
<organism evidence="2 3">
    <name type="scientific">Allopontixanthobacter confluentis</name>
    <dbReference type="NCBI Taxonomy" id="1849021"/>
    <lineage>
        <taxon>Bacteria</taxon>
        <taxon>Pseudomonadati</taxon>
        <taxon>Pseudomonadota</taxon>
        <taxon>Alphaproteobacteria</taxon>
        <taxon>Sphingomonadales</taxon>
        <taxon>Erythrobacteraceae</taxon>
        <taxon>Allopontixanthobacter</taxon>
    </lineage>
</organism>
<dbReference type="PANTHER" id="PTHR42964:SF1">
    <property type="entry name" value="POLYKETIDE BIOSYNTHESIS ENOYL-COA HYDRATASE PKSH-RELATED"/>
    <property type="match status" value="1"/>
</dbReference>
<dbReference type="Gene3D" id="3.90.226.10">
    <property type="entry name" value="2-enoyl-CoA Hydratase, Chain A, domain 1"/>
    <property type="match status" value="1"/>
</dbReference>
<evidence type="ECO:0000256" key="1">
    <source>
        <dbReference type="ARBA" id="ARBA00005254"/>
    </source>
</evidence>
<protein>
    <submittedName>
        <fullName evidence="2">Enoyl-CoA hydratase/isomerase family protein</fullName>
    </submittedName>
</protein>